<dbReference type="EMBL" id="JBFOLK010000003">
    <property type="protein sequence ID" value="KAL2526659.1"/>
    <property type="molecule type" value="Genomic_DNA"/>
</dbReference>
<name>A0ABD1UNP2_9LAMI</name>
<keyword evidence="3" id="KW-1185">Reference proteome</keyword>
<feature type="compositionally biased region" description="Polar residues" evidence="1">
    <location>
        <begin position="1"/>
        <end position="12"/>
    </location>
</feature>
<accession>A0ABD1UNP2</accession>
<organism evidence="2 3">
    <name type="scientific">Abeliophyllum distichum</name>
    <dbReference type="NCBI Taxonomy" id="126358"/>
    <lineage>
        <taxon>Eukaryota</taxon>
        <taxon>Viridiplantae</taxon>
        <taxon>Streptophyta</taxon>
        <taxon>Embryophyta</taxon>
        <taxon>Tracheophyta</taxon>
        <taxon>Spermatophyta</taxon>
        <taxon>Magnoliopsida</taxon>
        <taxon>eudicotyledons</taxon>
        <taxon>Gunneridae</taxon>
        <taxon>Pentapetalae</taxon>
        <taxon>asterids</taxon>
        <taxon>lamiids</taxon>
        <taxon>Lamiales</taxon>
        <taxon>Oleaceae</taxon>
        <taxon>Forsythieae</taxon>
        <taxon>Abeliophyllum</taxon>
    </lineage>
</organism>
<dbReference type="Proteomes" id="UP001604336">
    <property type="component" value="Unassembled WGS sequence"/>
</dbReference>
<protein>
    <submittedName>
        <fullName evidence="2">Uncharacterized protein</fullName>
    </submittedName>
</protein>
<evidence type="ECO:0000313" key="2">
    <source>
        <dbReference type="EMBL" id="KAL2526659.1"/>
    </source>
</evidence>
<evidence type="ECO:0000256" key="1">
    <source>
        <dbReference type="SAM" id="MobiDB-lite"/>
    </source>
</evidence>
<proteinExistence type="predicted"/>
<reference evidence="3" key="1">
    <citation type="submission" date="2024-07" db="EMBL/GenBank/DDBJ databases">
        <title>Two chromosome-level genome assemblies of Korean endemic species Abeliophyllum distichum and Forsythia ovata (Oleaceae).</title>
        <authorList>
            <person name="Jang H."/>
        </authorList>
    </citation>
    <scope>NUCLEOTIDE SEQUENCE [LARGE SCALE GENOMIC DNA]</scope>
</reference>
<feature type="region of interest" description="Disordered" evidence="1">
    <location>
        <begin position="1"/>
        <end position="60"/>
    </location>
</feature>
<evidence type="ECO:0000313" key="3">
    <source>
        <dbReference type="Proteomes" id="UP001604336"/>
    </source>
</evidence>
<gene>
    <name evidence="2" type="ORF">Adt_11713</name>
</gene>
<sequence length="103" mass="11160">MDKALSFSSSPSVKGWEDVDQGPLTSTNGRGGNPVALPKAKVGMGRSDAGVPKMRGSLGQKNALATQRLDEELKRSAIETFMVHSKIREEDLEDIRLSYDVPT</sequence>
<comment type="caution">
    <text evidence="2">The sequence shown here is derived from an EMBL/GenBank/DDBJ whole genome shotgun (WGS) entry which is preliminary data.</text>
</comment>
<dbReference type="AlphaFoldDB" id="A0ABD1UNP2"/>